<dbReference type="Proteomes" id="UP000607645">
    <property type="component" value="Unassembled WGS sequence"/>
</dbReference>
<evidence type="ECO:0000313" key="3">
    <source>
        <dbReference type="EMBL" id="MBC5735741.1"/>
    </source>
</evidence>
<keyword evidence="1" id="KW-0472">Membrane</keyword>
<proteinExistence type="predicted"/>
<protein>
    <submittedName>
        <fullName evidence="3">Uncharacterized protein</fullName>
    </submittedName>
</protein>
<feature type="chain" id="PRO_5035149507" evidence="2">
    <location>
        <begin position="25"/>
        <end position="266"/>
    </location>
</feature>
<dbReference type="EMBL" id="JACOPQ010000001">
    <property type="protein sequence ID" value="MBC5735741.1"/>
    <property type="molecule type" value="Genomic_DNA"/>
</dbReference>
<accession>A0A8J6MB34</accession>
<feature type="transmembrane region" description="Helical" evidence="1">
    <location>
        <begin position="237"/>
        <end position="261"/>
    </location>
</feature>
<keyword evidence="1" id="KW-0812">Transmembrane</keyword>
<evidence type="ECO:0000256" key="1">
    <source>
        <dbReference type="SAM" id="Phobius"/>
    </source>
</evidence>
<keyword evidence="1" id="KW-1133">Transmembrane helix</keyword>
<gene>
    <name evidence="3" type="ORF">H8S62_01785</name>
</gene>
<keyword evidence="4" id="KW-1185">Reference proteome</keyword>
<evidence type="ECO:0000256" key="2">
    <source>
        <dbReference type="SAM" id="SignalP"/>
    </source>
</evidence>
<dbReference type="AlphaFoldDB" id="A0A8J6MB34"/>
<evidence type="ECO:0000313" key="4">
    <source>
        <dbReference type="Proteomes" id="UP000607645"/>
    </source>
</evidence>
<organism evidence="3 4">
    <name type="scientific">Lawsonibacter faecis</name>
    <dbReference type="NCBI Taxonomy" id="2763052"/>
    <lineage>
        <taxon>Bacteria</taxon>
        <taxon>Bacillati</taxon>
        <taxon>Bacillota</taxon>
        <taxon>Clostridia</taxon>
        <taxon>Eubacteriales</taxon>
        <taxon>Oscillospiraceae</taxon>
        <taxon>Lawsonibacter</taxon>
    </lineage>
</organism>
<dbReference type="RefSeq" id="WP_155147018.1">
    <property type="nucleotide sequence ID" value="NZ_JACOPQ010000001.1"/>
</dbReference>
<feature type="signal peptide" evidence="2">
    <location>
        <begin position="1"/>
        <end position="24"/>
    </location>
</feature>
<sequence length="266" mass="29107">MKKTLRLLCALLCCAALLVPAATADVIWEPQGDSFYESHREECEYLFRRYTANGPDGYLTLWKAPGSTAQVVNLPNGEVLGCTWLYTAPGGVLWGGAEYEGDWGWFRVSETVVVPDYLSFEEAHGDEFVPYDSAYDHAFDGLETVVLWTFPGSGEMDYDACPANWFTNNVTPAEAFQKCYVDGAGLFWGFTGYVMGSRNVWICLSDPANTELAADETVLPVTGLVPTAEEIPAPANVIPWVAAALVVLVVAGTAVLIPLVCRRKKR</sequence>
<reference evidence="3" key="1">
    <citation type="submission" date="2020-08" db="EMBL/GenBank/DDBJ databases">
        <title>Genome public.</title>
        <authorList>
            <person name="Liu C."/>
            <person name="Sun Q."/>
        </authorList>
    </citation>
    <scope>NUCLEOTIDE SEQUENCE</scope>
    <source>
        <strain evidence="3">NSJ-52</strain>
    </source>
</reference>
<keyword evidence="2" id="KW-0732">Signal</keyword>
<name>A0A8J6MB34_9FIRM</name>
<comment type="caution">
    <text evidence="3">The sequence shown here is derived from an EMBL/GenBank/DDBJ whole genome shotgun (WGS) entry which is preliminary data.</text>
</comment>